<dbReference type="NCBIfam" id="NF003211">
    <property type="entry name" value="PRK04173.1"/>
    <property type="match status" value="1"/>
</dbReference>
<dbReference type="GO" id="GO:0005524">
    <property type="term" value="F:ATP binding"/>
    <property type="evidence" value="ECO:0007669"/>
    <property type="project" value="UniProtKB-KW"/>
</dbReference>
<evidence type="ECO:0000256" key="10">
    <source>
        <dbReference type="ARBA" id="ARBA00023146"/>
    </source>
</evidence>
<comment type="subcellular location">
    <subcellularLocation>
        <location evidence="1">Cytoplasm</location>
    </subcellularLocation>
</comment>
<dbReference type="PANTHER" id="PTHR10745">
    <property type="entry name" value="GLYCYL-TRNA SYNTHETASE/DNA POLYMERASE SUBUNIT GAMMA-2"/>
    <property type="match status" value="1"/>
</dbReference>
<dbReference type="SUPFAM" id="SSF55681">
    <property type="entry name" value="Class II aaRS and biotin synthetases"/>
    <property type="match status" value="1"/>
</dbReference>
<dbReference type="PRINTS" id="PR01043">
    <property type="entry name" value="TRNASYNTHGLY"/>
</dbReference>
<evidence type="ECO:0000256" key="9">
    <source>
        <dbReference type="ARBA" id="ARBA00022917"/>
    </source>
</evidence>
<dbReference type="InterPro" id="IPR004154">
    <property type="entry name" value="Anticodon-bd"/>
</dbReference>
<dbReference type="Pfam" id="PF00587">
    <property type="entry name" value="tRNA-synt_2b"/>
    <property type="match status" value="1"/>
</dbReference>
<dbReference type="EC" id="6.1.1.14" evidence="4"/>
<evidence type="ECO:0000256" key="4">
    <source>
        <dbReference type="ARBA" id="ARBA00012829"/>
    </source>
</evidence>
<dbReference type="GO" id="GO:0005739">
    <property type="term" value="C:mitochondrion"/>
    <property type="evidence" value="ECO:0007669"/>
    <property type="project" value="TreeGrafter"/>
</dbReference>
<dbReference type="AlphaFoldDB" id="A0A0H5QRL8"/>
<keyword evidence="8" id="KW-0067">ATP-binding</keyword>
<dbReference type="InterPro" id="IPR002314">
    <property type="entry name" value="aa-tRNA-synt_IIb"/>
</dbReference>
<feature type="domain" description="Aminoacyl-transfer RNA synthetases class-II family profile" evidence="12">
    <location>
        <begin position="121"/>
        <end position="432"/>
    </location>
</feature>
<evidence type="ECO:0000256" key="2">
    <source>
        <dbReference type="ARBA" id="ARBA00008226"/>
    </source>
</evidence>
<dbReference type="PROSITE" id="PS50862">
    <property type="entry name" value="AA_TRNA_LIGASE_II"/>
    <property type="match status" value="1"/>
</dbReference>
<evidence type="ECO:0000256" key="7">
    <source>
        <dbReference type="ARBA" id="ARBA00022741"/>
    </source>
</evidence>
<dbReference type="InterPro" id="IPR045864">
    <property type="entry name" value="aa-tRNA-synth_II/BPL/LPL"/>
</dbReference>
<dbReference type="Gene3D" id="3.30.720.200">
    <property type="match status" value="1"/>
</dbReference>
<evidence type="ECO:0000256" key="8">
    <source>
        <dbReference type="ARBA" id="ARBA00022840"/>
    </source>
</evidence>
<evidence type="ECO:0000256" key="11">
    <source>
        <dbReference type="ARBA" id="ARBA00030057"/>
    </source>
</evidence>
<evidence type="ECO:0000313" key="13">
    <source>
        <dbReference type="EMBL" id="CRZ04678.1"/>
    </source>
</evidence>
<evidence type="ECO:0000259" key="12">
    <source>
        <dbReference type="PROSITE" id="PS50862"/>
    </source>
</evidence>
<dbReference type="InterPro" id="IPR033731">
    <property type="entry name" value="GlyRS-like_core"/>
</dbReference>
<evidence type="ECO:0000256" key="1">
    <source>
        <dbReference type="ARBA" id="ARBA00004496"/>
    </source>
</evidence>
<evidence type="ECO:0000256" key="3">
    <source>
        <dbReference type="ARBA" id="ARBA00011738"/>
    </source>
</evidence>
<dbReference type="InterPro" id="IPR002315">
    <property type="entry name" value="tRNA-synt_gly"/>
</dbReference>
<dbReference type="InterPro" id="IPR027031">
    <property type="entry name" value="Gly-tRNA_synthase/POLG2"/>
</dbReference>
<dbReference type="FunFam" id="3.30.40.230:FF:000001">
    <property type="entry name" value="Glycine--tRNA ligase"/>
    <property type="match status" value="1"/>
</dbReference>
<dbReference type="InterPro" id="IPR006195">
    <property type="entry name" value="aa-tRNA-synth_II"/>
</dbReference>
<dbReference type="Gene3D" id="3.30.930.10">
    <property type="entry name" value="Bira Bifunctional Protein, Domain 2"/>
    <property type="match status" value="1"/>
</dbReference>
<keyword evidence="7" id="KW-0547">Nucleotide-binding</keyword>
<evidence type="ECO:0000256" key="6">
    <source>
        <dbReference type="ARBA" id="ARBA00022598"/>
    </source>
</evidence>
<keyword evidence="6" id="KW-0436">Ligase</keyword>
<dbReference type="FunFam" id="3.30.930.10:FF:000010">
    <property type="entry name" value="Glycyl-tRNA synthetase 1"/>
    <property type="match status" value="1"/>
</dbReference>
<dbReference type="PANTHER" id="PTHR10745:SF0">
    <property type="entry name" value="GLYCINE--TRNA LIGASE"/>
    <property type="match status" value="1"/>
</dbReference>
<protein>
    <recommendedName>
        <fullName evidence="4">glycine--tRNA ligase</fullName>
        <ecNumber evidence="4">6.1.1.14</ecNumber>
    </recommendedName>
    <alternativeName>
        <fullName evidence="11">Diadenosine tetraphosphate synthetase</fullName>
    </alternativeName>
</protein>
<proteinExistence type="inferred from homology"/>
<keyword evidence="9" id="KW-0648">Protein biosynthesis</keyword>
<dbReference type="SUPFAM" id="SSF52954">
    <property type="entry name" value="Class II aaRS ABD-related"/>
    <property type="match status" value="1"/>
</dbReference>
<organism evidence="13">
    <name type="scientific">Spongospora subterranea</name>
    <dbReference type="NCBI Taxonomy" id="70186"/>
    <lineage>
        <taxon>Eukaryota</taxon>
        <taxon>Sar</taxon>
        <taxon>Rhizaria</taxon>
        <taxon>Endomyxa</taxon>
        <taxon>Phytomyxea</taxon>
        <taxon>Plasmodiophorida</taxon>
        <taxon>Plasmodiophoridae</taxon>
        <taxon>Spongospora</taxon>
    </lineage>
</organism>
<reference evidence="13" key="1">
    <citation type="submission" date="2015-04" db="EMBL/GenBank/DDBJ databases">
        <title>The genome sequence of the plant pathogenic Rhizarian Plasmodiophora brassicae reveals insights in its biotrophic life cycle and the origin of chitin synthesis.</title>
        <authorList>
            <person name="Schwelm A."/>
            <person name="Fogelqvist J."/>
            <person name="Knaust A."/>
            <person name="Julke S."/>
            <person name="Lilja T."/>
            <person name="Dhandapani V."/>
            <person name="Bonilla-Rosso G."/>
            <person name="Karlsson M."/>
            <person name="Shevchenko A."/>
            <person name="Choi S.R."/>
            <person name="Kim H.G."/>
            <person name="Park J.Y."/>
            <person name="Lim Y.P."/>
            <person name="Ludwig-Muller J."/>
            <person name="Dixelius C."/>
        </authorList>
    </citation>
    <scope>NUCLEOTIDE SEQUENCE</scope>
    <source>
        <tissue evidence="13">Potato root galls</tissue>
    </source>
</reference>
<dbReference type="NCBIfam" id="TIGR00389">
    <property type="entry name" value="glyS_dimeric"/>
    <property type="match status" value="1"/>
</dbReference>
<accession>A0A0H5QRL8</accession>
<dbReference type="EMBL" id="HACM01004236">
    <property type="protein sequence ID" value="CRZ04678.1"/>
    <property type="molecule type" value="Transcribed_RNA"/>
</dbReference>
<dbReference type="Gene3D" id="3.40.50.800">
    <property type="entry name" value="Anticodon-binding domain"/>
    <property type="match status" value="1"/>
</dbReference>
<dbReference type="FunFam" id="3.40.50.800:FF:000004">
    <property type="entry name" value="Glycine--tRNA ligase 2"/>
    <property type="match status" value="1"/>
</dbReference>
<dbReference type="InterPro" id="IPR036621">
    <property type="entry name" value="Anticodon-bd_dom_sf"/>
</dbReference>
<dbReference type="Pfam" id="PF03129">
    <property type="entry name" value="HGTP_anticodon"/>
    <property type="match status" value="1"/>
</dbReference>
<dbReference type="Gene3D" id="3.30.40.230">
    <property type="match status" value="1"/>
</dbReference>
<comment type="similarity">
    <text evidence="2">Belongs to the class-II aminoacyl-tRNA synthetase family.</text>
</comment>
<dbReference type="CDD" id="cd00774">
    <property type="entry name" value="GlyRS-like_core"/>
    <property type="match status" value="1"/>
</dbReference>
<dbReference type="GO" id="GO:0004820">
    <property type="term" value="F:glycine-tRNA ligase activity"/>
    <property type="evidence" value="ECO:0007669"/>
    <property type="project" value="UniProtKB-EC"/>
</dbReference>
<keyword evidence="5" id="KW-0963">Cytoplasm</keyword>
<keyword evidence="10" id="KW-0030">Aminoacyl-tRNA synthetase</keyword>
<name>A0A0H5QRL8_9EUKA</name>
<dbReference type="GO" id="GO:0070150">
    <property type="term" value="P:mitochondrial glycyl-tRNA aminoacylation"/>
    <property type="evidence" value="ECO:0007669"/>
    <property type="project" value="TreeGrafter"/>
</dbReference>
<comment type="subunit">
    <text evidence="3">Homodimer.</text>
</comment>
<evidence type="ECO:0000256" key="5">
    <source>
        <dbReference type="ARBA" id="ARBA00022490"/>
    </source>
</evidence>
<sequence length="557" mass="62295">MLEVSTSALTLSDVLKTSGHVDRFTDFMVRDVVTGDPYRADKLLESHIDKALTSLTILEDERARLKGIRSAADAYSRQDLHQVMTELGVKAEDTGNDISEPFEFNLMFGTPIGPSGKVHGYLRPETAQGIFTNFRRLLEFRGGRMPFAAAQIGLAFRNEIAPRSGLLRVREFQMAEIEHFVHPERKQHPRFASIADTVMNLLPASAQDGADIVTPTTAAVAVQNKIIDNETLAYFMARTQMFLLKIGICGEKLRFRQHKSTEMAHYASDCWDAEIHTSYGWIECVGHADRSCYDLTQHSSHTKIDLCAYDMWDTPREVQFTRANIAKSRLGPKFRKDARIVEETLNDIAADPARLEPFRKELTENGVVKMTVPCTGQQFEIDSSLVSFEAVTETKSGESYVPAVIEPSFGIGRIVYCLLEHCLTVRNPGEVPARHVFSFPAPVAPIKVSVLPLSNNADLRALSAQLTTNLLKADISVNEDVSTASIGKRYSRADEIGVPFGVTIDFDTPNDHSVTIRERDSMQQIRVKMDEVTTLLGDLCRCRISWADVYHKYPNFA</sequence>